<organism evidence="2 3">
    <name type="scientific">Pristionchus mayeri</name>
    <dbReference type="NCBI Taxonomy" id="1317129"/>
    <lineage>
        <taxon>Eukaryota</taxon>
        <taxon>Metazoa</taxon>
        <taxon>Ecdysozoa</taxon>
        <taxon>Nematoda</taxon>
        <taxon>Chromadorea</taxon>
        <taxon>Rhabditida</taxon>
        <taxon>Rhabditina</taxon>
        <taxon>Diplogasteromorpha</taxon>
        <taxon>Diplogasteroidea</taxon>
        <taxon>Neodiplogasteridae</taxon>
        <taxon>Pristionchus</taxon>
    </lineage>
</organism>
<reference evidence="3" key="1">
    <citation type="submission" date="2022-10" db="EMBL/GenBank/DDBJ databases">
        <title>Genome assembly of Pristionchus species.</title>
        <authorList>
            <person name="Yoshida K."/>
            <person name="Sommer R.J."/>
        </authorList>
    </citation>
    <scope>NUCLEOTIDE SEQUENCE [LARGE SCALE GENOMIC DNA]</scope>
    <source>
        <strain evidence="3">RS5460</strain>
    </source>
</reference>
<feature type="region of interest" description="Disordered" evidence="1">
    <location>
        <begin position="342"/>
        <end position="378"/>
    </location>
</feature>
<feature type="compositionally biased region" description="Polar residues" evidence="1">
    <location>
        <begin position="352"/>
        <end position="361"/>
    </location>
</feature>
<dbReference type="EMBL" id="BTRK01000006">
    <property type="protein sequence ID" value="GMR61440.1"/>
    <property type="molecule type" value="Genomic_DNA"/>
</dbReference>
<dbReference type="Proteomes" id="UP001328107">
    <property type="component" value="Unassembled WGS sequence"/>
</dbReference>
<feature type="compositionally biased region" description="Basic and acidic residues" evidence="1">
    <location>
        <begin position="342"/>
        <end position="351"/>
    </location>
</feature>
<feature type="non-terminal residue" evidence="2">
    <location>
        <position position="1"/>
    </location>
</feature>
<evidence type="ECO:0000313" key="3">
    <source>
        <dbReference type="Proteomes" id="UP001328107"/>
    </source>
</evidence>
<evidence type="ECO:0000256" key="1">
    <source>
        <dbReference type="SAM" id="MobiDB-lite"/>
    </source>
</evidence>
<name>A0AAN5IES9_9BILA</name>
<keyword evidence="3" id="KW-1185">Reference proteome</keyword>
<sequence>EEEEEENEEKEHTSELPNENLLDKAITRYLSNKEQTMKLVEIPKPDNVSKEEVWTRLHKEVARHRRICGELEQKYYKPLKLLTRKLITETDASCDGMVTQEFFEGITRARHTLEDVTMIGMEVRTNSNRLIICILKKMFGEAGYLGKSVAEVYAEMDQLERGTMRQRANMVYPIFANVRPGQYTDREVAYREKQFEQLVQCGLEPAFDATMLSVTFRPPPKELFGKCHILYDIVEAMKRHSRFEKITFSRRIHIALGMFYLQGHLKHDPDKYSVNDLAKIDVTCDVLQKLFGTAATDPDEFHFSMSEVINAIKMDDEIQSIMNQIMLEDLQIDDSMIEARTRKMKEEKETSSGRASCSSQLMEKENESQVTEPMSIVD</sequence>
<comment type="caution">
    <text evidence="2">The sequence shown here is derived from an EMBL/GenBank/DDBJ whole genome shotgun (WGS) entry which is preliminary data.</text>
</comment>
<protein>
    <submittedName>
        <fullName evidence="2">Uncharacterized protein</fullName>
    </submittedName>
</protein>
<dbReference type="AlphaFoldDB" id="A0AAN5IES9"/>
<evidence type="ECO:0000313" key="2">
    <source>
        <dbReference type="EMBL" id="GMR61440.1"/>
    </source>
</evidence>
<accession>A0AAN5IES9</accession>
<gene>
    <name evidence="2" type="ORF">PMAYCL1PPCAC_31635</name>
</gene>
<feature type="region of interest" description="Disordered" evidence="1">
    <location>
        <begin position="1"/>
        <end position="20"/>
    </location>
</feature>
<proteinExistence type="predicted"/>